<accession>A0A934K704</accession>
<evidence type="ECO:0000256" key="1">
    <source>
        <dbReference type="ARBA" id="ARBA00022596"/>
    </source>
</evidence>
<name>A0A934K704_9BACT</name>
<evidence type="ECO:0000313" key="2">
    <source>
        <dbReference type="EMBL" id="MBJ7597823.1"/>
    </source>
</evidence>
<proteinExistence type="predicted"/>
<dbReference type="Gene3D" id="3.30.70.1380">
    <property type="entry name" value="Transcriptional regulatory protein pf0864 domain like"/>
    <property type="match status" value="1"/>
</dbReference>
<dbReference type="RefSeq" id="WP_338200345.1">
    <property type="nucleotide sequence ID" value="NZ_JAEKNR010000082.1"/>
</dbReference>
<keyword evidence="1" id="KW-0533">Nickel</keyword>
<reference evidence="2" key="1">
    <citation type="submission" date="2020-10" db="EMBL/GenBank/DDBJ databases">
        <title>Ca. Dormibacterota MAGs.</title>
        <authorList>
            <person name="Montgomery K."/>
        </authorList>
    </citation>
    <scope>NUCLEOTIDE SEQUENCE [LARGE SCALE GENOMIC DNA]</scope>
    <source>
        <strain evidence="2">SC8812_S17_10</strain>
    </source>
</reference>
<dbReference type="PANTHER" id="PTHR36566">
    <property type="entry name" value="NICKEL INSERTION PROTEIN-RELATED"/>
    <property type="match status" value="1"/>
</dbReference>
<keyword evidence="3" id="KW-1185">Reference proteome</keyword>
<dbReference type="Gene3D" id="3.10.20.300">
    <property type="entry name" value="mk0293 like domain"/>
    <property type="match status" value="1"/>
</dbReference>
<dbReference type="EMBL" id="JAEKNR010000082">
    <property type="protein sequence ID" value="MBJ7597823.1"/>
    <property type="molecule type" value="Genomic_DNA"/>
</dbReference>
<dbReference type="Pfam" id="PF01969">
    <property type="entry name" value="Ni_insertion"/>
    <property type="match status" value="1"/>
</dbReference>
<gene>
    <name evidence="2" type="primary">larC</name>
    <name evidence="2" type="ORF">JF922_07025</name>
</gene>
<evidence type="ECO:0000313" key="3">
    <source>
        <dbReference type="Proteomes" id="UP000612893"/>
    </source>
</evidence>
<protein>
    <submittedName>
        <fullName evidence="2">Nickel pincer cofactor biosynthesis protein LarC</fullName>
    </submittedName>
</protein>
<dbReference type="PANTHER" id="PTHR36566:SF1">
    <property type="entry name" value="PYRIDINIUM-3,5-BISTHIOCARBOXYLIC ACID MONONUCLEOTIDE NICKEL INSERTION PROTEIN"/>
    <property type="match status" value="1"/>
</dbReference>
<dbReference type="AlphaFoldDB" id="A0A934K704"/>
<dbReference type="InterPro" id="IPR002822">
    <property type="entry name" value="Ni_insertion"/>
</dbReference>
<sequence>MSRIAFFDCASGISGDMTLGALLDAGAERALLDAAVEALGLGGEVRLEVRREERGHLGGLRVLVHCGEGPARTLPELERRVAEADLPSVVRAQALDALGRLGRAESAVHGLPVEKLHLHELGGADTLVDLVGAFWLLHSLEVGAVHASSLPAPGGRFTAPGTLRVLEGTGAVMEPDARQVELVTPTGAAILATVARFERPRMRLERVGYGLGARPAAGNALALWLAEAVEEAAAVTVVETNLDDMAPNLLAALAEDLLAAGALDVTLTPTLMKKGRPGLLLAVLAEPDRAQELARLVLARSTTLGVRLTNGSRLVAGRRFIEVETGRGRVRVKVKELDGRAVDVAPEYEDCRRLGGDVGTVMRLAAEAARRELGI</sequence>
<organism evidence="2 3">
    <name type="scientific">Candidatus Nephthysia bennettiae</name>
    <dbReference type="NCBI Taxonomy" id="3127016"/>
    <lineage>
        <taxon>Bacteria</taxon>
        <taxon>Bacillati</taxon>
        <taxon>Candidatus Dormiibacterota</taxon>
        <taxon>Candidatus Dormibacteria</taxon>
        <taxon>Candidatus Dormibacterales</taxon>
        <taxon>Candidatus Dormibacteraceae</taxon>
        <taxon>Candidatus Nephthysia</taxon>
    </lineage>
</organism>
<dbReference type="Proteomes" id="UP000612893">
    <property type="component" value="Unassembled WGS sequence"/>
</dbReference>
<dbReference type="NCBIfam" id="TIGR00299">
    <property type="entry name" value="nickel pincer cofactor biosynthesis protein LarC"/>
    <property type="match status" value="1"/>
</dbReference>
<comment type="caution">
    <text evidence="2">The sequence shown here is derived from an EMBL/GenBank/DDBJ whole genome shotgun (WGS) entry which is preliminary data.</text>
</comment>